<reference evidence="2 3" key="1">
    <citation type="submission" date="2019-07" db="EMBL/GenBank/DDBJ databases">
        <title>Whole genome shotgun sequence of Aneurinibacillus danicus NBRC 102444.</title>
        <authorList>
            <person name="Hosoyama A."/>
            <person name="Uohara A."/>
            <person name="Ohji S."/>
            <person name="Ichikawa N."/>
        </authorList>
    </citation>
    <scope>NUCLEOTIDE SEQUENCE [LARGE SCALE GENOMIC DNA]</scope>
    <source>
        <strain evidence="2 3">NBRC 102444</strain>
    </source>
</reference>
<keyword evidence="1" id="KW-0175">Coiled coil</keyword>
<evidence type="ECO:0000313" key="3">
    <source>
        <dbReference type="Proteomes" id="UP000321157"/>
    </source>
</evidence>
<dbReference type="Proteomes" id="UP000321157">
    <property type="component" value="Unassembled WGS sequence"/>
</dbReference>
<comment type="caution">
    <text evidence="2">The sequence shown here is derived from an EMBL/GenBank/DDBJ whole genome shotgun (WGS) entry which is preliminary data.</text>
</comment>
<dbReference type="EMBL" id="BJXX01000159">
    <property type="protein sequence ID" value="GEN35935.1"/>
    <property type="molecule type" value="Genomic_DNA"/>
</dbReference>
<evidence type="ECO:0000256" key="1">
    <source>
        <dbReference type="SAM" id="Coils"/>
    </source>
</evidence>
<keyword evidence="3" id="KW-1185">Reference proteome</keyword>
<accession>A0A511VAI6</accession>
<name>A0A511VAI6_9BACL</name>
<sequence length="78" mass="9254">MPTKHRRGLTLYITSLEWTHSLPNKPPPFSLFVKKYARGGNNMAWIIDEKEAQRIAKEIEEANKKWNQEKEQENKDKD</sequence>
<evidence type="ECO:0000313" key="2">
    <source>
        <dbReference type="EMBL" id="GEN35935.1"/>
    </source>
</evidence>
<organism evidence="2 3">
    <name type="scientific">Aneurinibacillus danicus</name>
    <dbReference type="NCBI Taxonomy" id="267746"/>
    <lineage>
        <taxon>Bacteria</taxon>
        <taxon>Bacillati</taxon>
        <taxon>Bacillota</taxon>
        <taxon>Bacilli</taxon>
        <taxon>Bacillales</taxon>
        <taxon>Paenibacillaceae</taxon>
        <taxon>Aneurinibacillus group</taxon>
        <taxon>Aneurinibacillus</taxon>
    </lineage>
</organism>
<feature type="coiled-coil region" evidence="1">
    <location>
        <begin position="49"/>
        <end position="76"/>
    </location>
</feature>
<dbReference type="AlphaFoldDB" id="A0A511VAI6"/>
<proteinExistence type="predicted"/>
<gene>
    <name evidence="2" type="ORF">ADA01nite_33950</name>
</gene>
<protein>
    <submittedName>
        <fullName evidence="2">Uncharacterized protein</fullName>
    </submittedName>
</protein>